<dbReference type="EMBL" id="CM056744">
    <property type="protein sequence ID" value="KAJ8666779.1"/>
    <property type="molecule type" value="Genomic_DNA"/>
</dbReference>
<sequence>MIPHHFVVGYVPPAGAFPPGPVPPGFAFPQSPRQAYYAPAPIYSVAPSMPWPGVSAVPYAPPMIRRRRPRTSSATEATETQSPTNLAPAAAVSGEDRPVGVVGPMPRETAASPTLTVPQASAPPLISFFSHMVTPAPTPAESRTPTPVNVSTPVISVEVQAPHVSVASGSSGTHPFPPLGRPSSEYDLVRVVSDVLVLRVGEIPVESERRDPQRHADPAQLIETQNYIHSLPPLPPRPRLPFAGRDVAGNEDRLLQFPTVSSAGNSSSIHRENNSARDTVSSTGDIASLDREQFPIVSGLLNSNPVVELPLSELANDVLNDPRVAEALEARVEAGVHVPERAPEPDRPIELISEYSSPKSPHCLLFDGFEMIFTD</sequence>
<comment type="caution">
    <text evidence="1">The sequence shown here is derived from an EMBL/GenBank/DDBJ whole genome shotgun (WGS) entry which is preliminary data.</text>
</comment>
<name>A0ACC2N6U3_9HYME</name>
<protein>
    <submittedName>
        <fullName evidence="1">Uncharacterized protein</fullName>
    </submittedName>
</protein>
<gene>
    <name evidence="1" type="ORF">QAD02_008441</name>
</gene>
<evidence type="ECO:0000313" key="1">
    <source>
        <dbReference type="EMBL" id="KAJ8666779.1"/>
    </source>
</evidence>
<organism evidence="1 2">
    <name type="scientific">Eretmocerus hayati</name>
    <dbReference type="NCBI Taxonomy" id="131215"/>
    <lineage>
        <taxon>Eukaryota</taxon>
        <taxon>Metazoa</taxon>
        <taxon>Ecdysozoa</taxon>
        <taxon>Arthropoda</taxon>
        <taxon>Hexapoda</taxon>
        <taxon>Insecta</taxon>
        <taxon>Pterygota</taxon>
        <taxon>Neoptera</taxon>
        <taxon>Endopterygota</taxon>
        <taxon>Hymenoptera</taxon>
        <taxon>Apocrita</taxon>
        <taxon>Proctotrupomorpha</taxon>
        <taxon>Chalcidoidea</taxon>
        <taxon>Aphelinidae</taxon>
        <taxon>Aphelininae</taxon>
        <taxon>Eretmocerus</taxon>
    </lineage>
</organism>
<proteinExistence type="predicted"/>
<keyword evidence="2" id="KW-1185">Reference proteome</keyword>
<reference evidence="1" key="1">
    <citation type="submission" date="2023-04" db="EMBL/GenBank/DDBJ databases">
        <title>A chromosome-level genome assembly of the parasitoid wasp Eretmocerus hayati.</title>
        <authorList>
            <person name="Zhong Y."/>
            <person name="Liu S."/>
            <person name="Liu Y."/>
        </authorList>
    </citation>
    <scope>NUCLEOTIDE SEQUENCE</scope>
    <source>
        <strain evidence="1">ZJU_SS_LIU_2023</strain>
    </source>
</reference>
<evidence type="ECO:0000313" key="2">
    <source>
        <dbReference type="Proteomes" id="UP001239111"/>
    </source>
</evidence>
<dbReference type="Proteomes" id="UP001239111">
    <property type="component" value="Chromosome 4"/>
</dbReference>
<accession>A0ACC2N6U3</accession>